<proteinExistence type="predicted"/>
<organism evidence="2 3">
    <name type="scientific">Methylobacterium trifolii</name>
    <dbReference type="NCBI Taxonomy" id="1003092"/>
    <lineage>
        <taxon>Bacteria</taxon>
        <taxon>Pseudomonadati</taxon>
        <taxon>Pseudomonadota</taxon>
        <taxon>Alphaproteobacteria</taxon>
        <taxon>Hyphomicrobiales</taxon>
        <taxon>Methylobacteriaceae</taxon>
        <taxon>Methylobacterium</taxon>
    </lineage>
</organism>
<accession>A0ABQ4TWD2</accession>
<evidence type="ECO:0000313" key="3">
    <source>
        <dbReference type="Proteomes" id="UP001055057"/>
    </source>
</evidence>
<comment type="caution">
    <text evidence="2">The sequence shown here is derived from an EMBL/GenBank/DDBJ whole genome shotgun (WGS) entry which is preliminary data.</text>
</comment>
<gene>
    <name evidence="2" type="ORF">MPOCJGCO_0264</name>
</gene>
<evidence type="ECO:0000313" key="2">
    <source>
        <dbReference type="EMBL" id="GJE58185.1"/>
    </source>
</evidence>
<sequence length="70" mass="8290">MRLRYTPDAAAELDRVLTDIAERSPQGAWRVQHRIQTTVRLLLEYPRCGSFTSLRPMRRIVARPYPYLIF</sequence>
<keyword evidence="3" id="KW-1185">Reference proteome</keyword>
<protein>
    <recommendedName>
        <fullName evidence="4">Type II toxin-antitoxin system RelE/ParE family toxin</fullName>
    </recommendedName>
</protein>
<keyword evidence="1" id="KW-1277">Toxin-antitoxin system</keyword>
<evidence type="ECO:0008006" key="4">
    <source>
        <dbReference type="Google" id="ProtNLM"/>
    </source>
</evidence>
<dbReference type="InterPro" id="IPR035093">
    <property type="entry name" value="RelE/ParE_toxin_dom_sf"/>
</dbReference>
<dbReference type="RefSeq" id="WP_306421722.1">
    <property type="nucleotide sequence ID" value="NZ_BPRB01000012.1"/>
</dbReference>
<dbReference type="EMBL" id="BPRB01000012">
    <property type="protein sequence ID" value="GJE58185.1"/>
    <property type="molecule type" value="Genomic_DNA"/>
</dbReference>
<dbReference type="InterPro" id="IPR007712">
    <property type="entry name" value="RelE/ParE_toxin"/>
</dbReference>
<name>A0ABQ4TWD2_9HYPH</name>
<reference evidence="2" key="2">
    <citation type="submission" date="2021-08" db="EMBL/GenBank/DDBJ databases">
        <authorList>
            <person name="Tani A."/>
            <person name="Ola A."/>
            <person name="Ogura Y."/>
            <person name="Katsura K."/>
            <person name="Hayashi T."/>
        </authorList>
    </citation>
    <scope>NUCLEOTIDE SEQUENCE</scope>
    <source>
        <strain evidence="2">DSM 23632</strain>
    </source>
</reference>
<dbReference type="Gene3D" id="3.30.2310.20">
    <property type="entry name" value="RelE-like"/>
    <property type="match status" value="1"/>
</dbReference>
<dbReference type="Proteomes" id="UP001055057">
    <property type="component" value="Unassembled WGS sequence"/>
</dbReference>
<dbReference type="Pfam" id="PF05016">
    <property type="entry name" value="ParE_toxin"/>
    <property type="match status" value="1"/>
</dbReference>
<evidence type="ECO:0000256" key="1">
    <source>
        <dbReference type="ARBA" id="ARBA00022649"/>
    </source>
</evidence>
<reference evidence="2" key="1">
    <citation type="journal article" date="2021" name="Front. Microbiol.">
        <title>Comprehensive Comparative Genomics and Phenotyping of Methylobacterium Species.</title>
        <authorList>
            <person name="Alessa O."/>
            <person name="Ogura Y."/>
            <person name="Fujitani Y."/>
            <person name="Takami H."/>
            <person name="Hayashi T."/>
            <person name="Sahin N."/>
            <person name="Tani A."/>
        </authorList>
    </citation>
    <scope>NUCLEOTIDE SEQUENCE</scope>
    <source>
        <strain evidence="2">DSM 23632</strain>
    </source>
</reference>